<gene>
    <name evidence="1" type="ORF">NCTC11063_01711</name>
</gene>
<accession>A0A380L4Q7</accession>
<organism evidence="1 2">
    <name type="scientific">Streptococcus milleri</name>
    <dbReference type="NCBI Taxonomy" id="33040"/>
    <lineage>
        <taxon>Bacteria</taxon>
        <taxon>Bacillati</taxon>
        <taxon>Bacillota</taxon>
        <taxon>Bacilli</taxon>
        <taxon>Lactobacillales</taxon>
        <taxon>Streptococcaceae</taxon>
        <taxon>Streptococcus</taxon>
    </lineage>
</organism>
<reference evidence="1" key="1">
    <citation type="submission" date="2018-06" db="EMBL/GenBank/DDBJ databases">
        <authorList>
            <consortium name="Pathogen Informatics"/>
            <person name="Doyle S."/>
        </authorList>
    </citation>
    <scope>NUCLEOTIDE SEQUENCE [LARGE SCALE GENOMIC DNA]</scope>
    <source>
        <strain evidence="1">NCTC11063</strain>
    </source>
</reference>
<dbReference type="Proteomes" id="UP000255236">
    <property type="component" value="Unassembled WGS sequence"/>
</dbReference>
<evidence type="ECO:0000313" key="1">
    <source>
        <dbReference type="EMBL" id="SUN80982.1"/>
    </source>
</evidence>
<protein>
    <submittedName>
        <fullName evidence="1">Domain of uncharacterized function (DUF3173)</fullName>
    </submittedName>
</protein>
<keyword evidence="2" id="KW-1185">Reference proteome</keyword>
<proteinExistence type="predicted"/>
<evidence type="ECO:0000313" key="2">
    <source>
        <dbReference type="Proteomes" id="UP000255236"/>
    </source>
</evidence>
<dbReference type="InterPro" id="IPR021512">
    <property type="entry name" value="DUF3173"/>
</dbReference>
<comment type="caution">
    <text evidence="1">The sequence shown here is derived from an EMBL/GenBank/DDBJ whole genome shotgun (WGS) entry which is preliminary data.</text>
</comment>
<name>A0A380L4Q7_9STRE</name>
<sequence length="83" mass="9462">MIATVNKNDLVALGFSEGTSKRIIRQGKELLIEREVSEFTKTNVLAQFLLLSLLNYLALMSRTAHFLGDKIWRLEKAKTVVRL</sequence>
<dbReference type="Pfam" id="PF11372">
    <property type="entry name" value="DUF3173"/>
    <property type="match status" value="1"/>
</dbReference>
<dbReference type="AlphaFoldDB" id="A0A380L4Q7"/>
<dbReference type="EMBL" id="UHFT01000001">
    <property type="protein sequence ID" value="SUN80982.1"/>
    <property type="molecule type" value="Genomic_DNA"/>
</dbReference>